<dbReference type="SUPFAM" id="SSF52091">
    <property type="entry name" value="SpoIIaa-like"/>
    <property type="match status" value="1"/>
</dbReference>
<evidence type="ECO:0000259" key="9">
    <source>
        <dbReference type="PROSITE" id="PS50801"/>
    </source>
</evidence>
<dbReference type="PANTHER" id="PTHR48111:SF4">
    <property type="entry name" value="DNA-BINDING DUAL TRANSCRIPTIONAL REGULATOR OMPR"/>
    <property type="match status" value="1"/>
</dbReference>
<dbReference type="PROSITE" id="PS50110">
    <property type="entry name" value="RESPONSE_REGULATORY"/>
    <property type="match status" value="1"/>
</dbReference>
<dbReference type="InterPro" id="IPR036513">
    <property type="entry name" value="STAS_dom_sf"/>
</dbReference>
<evidence type="ECO:0000256" key="4">
    <source>
        <dbReference type="ARBA" id="ARBA00023125"/>
    </source>
</evidence>
<feature type="domain" description="Response regulatory" evidence="8">
    <location>
        <begin position="3"/>
        <end position="119"/>
    </location>
</feature>
<dbReference type="Pfam" id="PF01740">
    <property type="entry name" value="STAS"/>
    <property type="match status" value="1"/>
</dbReference>
<accession>K9UCH1</accession>
<dbReference type="InterPro" id="IPR011006">
    <property type="entry name" value="CheY-like_superfamily"/>
</dbReference>
<dbReference type="PROSITE" id="PS50801">
    <property type="entry name" value="STAS"/>
    <property type="match status" value="1"/>
</dbReference>
<comment type="similarity">
    <text evidence="1 7">Belongs to the anti-sigma-factor antagonist family.</text>
</comment>
<dbReference type="SMART" id="SM00448">
    <property type="entry name" value="REC"/>
    <property type="match status" value="1"/>
</dbReference>
<sequence>MTTILAIEDEAKILENIQEILELEGFDVLIAENGRIGVQLAREHHPDLIICDVMMPELDGYDVLITLRQDPNTLKIPFIFLSARATKADFRKGMSLGADDYLTKPFTPGELREAISTRLEKQTMMITRYAQELERAMGSSLETVTYSQNMATETVNCVAAPVKVIQPNGVLDVTNCSQLRREIVETANAGFSNVLVDCQNLTFMDSSGLAALVLASQKVRETNSRLSICSINQQIEMLFELSSMYDIFETFPSSTEFYSNYNISN</sequence>
<dbReference type="GO" id="GO:0000976">
    <property type="term" value="F:transcription cis-regulatory region binding"/>
    <property type="evidence" value="ECO:0007669"/>
    <property type="project" value="TreeGrafter"/>
</dbReference>
<dbReference type="GO" id="GO:0043856">
    <property type="term" value="F:anti-sigma factor antagonist activity"/>
    <property type="evidence" value="ECO:0007669"/>
    <property type="project" value="InterPro"/>
</dbReference>
<organism evidence="10 11">
    <name type="scientific">Chamaesiphon minutus (strain ATCC 27169 / PCC 6605)</name>
    <dbReference type="NCBI Taxonomy" id="1173020"/>
    <lineage>
        <taxon>Bacteria</taxon>
        <taxon>Bacillati</taxon>
        <taxon>Cyanobacteriota</taxon>
        <taxon>Cyanophyceae</taxon>
        <taxon>Gomontiellales</taxon>
        <taxon>Chamaesiphonaceae</taxon>
        <taxon>Chamaesiphon</taxon>
    </lineage>
</organism>
<proteinExistence type="inferred from homology"/>
<dbReference type="KEGG" id="cmp:Cha6605_0886"/>
<dbReference type="Proteomes" id="UP000010366">
    <property type="component" value="Chromosome"/>
</dbReference>
<evidence type="ECO:0000313" key="11">
    <source>
        <dbReference type="Proteomes" id="UP000010366"/>
    </source>
</evidence>
<keyword evidence="4" id="KW-0238">DNA-binding</keyword>
<dbReference type="eggNOG" id="COG1366">
    <property type="taxonomic scope" value="Bacteria"/>
</dbReference>
<keyword evidence="5" id="KW-0804">Transcription</keyword>
<dbReference type="CDD" id="cd07043">
    <property type="entry name" value="STAS_anti-anti-sigma_factors"/>
    <property type="match status" value="1"/>
</dbReference>
<feature type="domain" description="STAS" evidence="9">
    <location>
        <begin position="162"/>
        <end position="261"/>
    </location>
</feature>
<dbReference type="AlphaFoldDB" id="K9UCH1"/>
<evidence type="ECO:0000256" key="5">
    <source>
        <dbReference type="ARBA" id="ARBA00023163"/>
    </source>
</evidence>
<dbReference type="InterPro" id="IPR039420">
    <property type="entry name" value="WalR-like"/>
</dbReference>
<dbReference type="InterPro" id="IPR003658">
    <property type="entry name" value="Anti-sigma_ant"/>
</dbReference>
<evidence type="ECO:0000256" key="2">
    <source>
        <dbReference type="ARBA" id="ARBA00022553"/>
    </source>
</evidence>
<dbReference type="CDD" id="cd17574">
    <property type="entry name" value="REC_OmpR"/>
    <property type="match status" value="1"/>
</dbReference>
<dbReference type="Pfam" id="PF00072">
    <property type="entry name" value="Response_reg"/>
    <property type="match status" value="1"/>
</dbReference>
<dbReference type="RefSeq" id="WP_015158340.1">
    <property type="nucleotide sequence ID" value="NC_019697.1"/>
</dbReference>
<dbReference type="GO" id="GO:0032993">
    <property type="term" value="C:protein-DNA complex"/>
    <property type="evidence" value="ECO:0007669"/>
    <property type="project" value="TreeGrafter"/>
</dbReference>
<keyword evidence="2 6" id="KW-0597">Phosphoprotein</keyword>
<dbReference type="Gene3D" id="3.30.750.24">
    <property type="entry name" value="STAS domain"/>
    <property type="match status" value="1"/>
</dbReference>
<dbReference type="GO" id="GO:0005829">
    <property type="term" value="C:cytosol"/>
    <property type="evidence" value="ECO:0007669"/>
    <property type="project" value="TreeGrafter"/>
</dbReference>
<gene>
    <name evidence="10" type="ORF">Cha6605_0886</name>
</gene>
<feature type="modified residue" description="4-aspartylphosphate" evidence="6">
    <location>
        <position position="52"/>
    </location>
</feature>
<dbReference type="Gene3D" id="3.40.50.2300">
    <property type="match status" value="1"/>
</dbReference>
<dbReference type="eggNOG" id="COG0745">
    <property type="taxonomic scope" value="Bacteria"/>
</dbReference>
<dbReference type="SUPFAM" id="SSF52172">
    <property type="entry name" value="CheY-like"/>
    <property type="match status" value="1"/>
</dbReference>
<evidence type="ECO:0000256" key="1">
    <source>
        <dbReference type="ARBA" id="ARBA00009013"/>
    </source>
</evidence>
<dbReference type="EMBL" id="CP003600">
    <property type="protein sequence ID" value="AFY92146.1"/>
    <property type="molecule type" value="Genomic_DNA"/>
</dbReference>
<dbReference type="GO" id="GO:0000156">
    <property type="term" value="F:phosphorelay response regulator activity"/>
    <property type="evidence" value="ECO:0007669"/>
    <property type="project" value="TreeGrafter"/>
</dbReference>
<dbReference type="PANTHER" id="PTHR48111">
    <property type="entry name" value="REGULATOR OF RPOS"/>
    <property type="match status" value="1"/>
</dbReference>
<evidence type="ECO:0000256" key="7">
    <source>
        <dbReference type="RuleBase" id="RU003749"/>
    </source>
</evidence>
<dbReference type="OrthoDB" id="508510at2"/>
<name>K9UCH1_CHAP6</name>
<dbReference type="STRING" id="1173020.Cha6605_0886"/>
<dbReference type="InterPro" id="IPR001789">
    <property type="entry name" value="Sig_transdc_resp-reg_receiver"/>
</dbReference>
<evidence type="ECO:0000256" key="6">
    <source>
        <dbReference type="PROSITE-ProRule" id="PRU00169"/>
    </source>
</evidence>
<dbReference type="HOGENOM" id="CLU_1048429_0_0_3"/>
<dbReference type="InterPro" id="IPR002645">
    <property type="entry name" value="STAS_dom"/>
</dbReference>
<dbReference type="NCBIfam" id="TIGR00377">
    <property type="entry name" value="ant_ant_sig"/>
    <property type="match status" value="1"/>
</dbReference>
<evidence type="ECO:0000256" key="3">
    <source>
        <dbReference type="ARBA" id="ARBA00023015"/>
    </source>
</evidence>
<evidence type="ECO:0000259" key="8">
    <source>
        <dbReference type="PROSITE" id="PS50110"/>
    </source>
</evidence>
<keyword evidence="3" id="KW-0805">Transcription regulation</keyword>
<protein>
    <recommendedName>
        <fullName evidence="7">Anti-sigma factor antagonist</fullName>
    </recommendedName>
</protein>
<reference evidence="10 11" key="1">
    <citation type="submission" date="2012-05" db="EMBL/GenBank/DDBJ databases">
        <title>Finished chromosome of genome of Chamaesiphon sp. PCC 6605.</title>
        <authorList>
            <consortium name="US DOE Joint Genome Institute"/>
            <person name="Gugger M."/>
            <person name="Coursin T."/>
            <person name="Rippka R."/>
            <person name="Tandeau De Marsac N."/>
            <person name="Huntemann M."/>
            <person name="Wei C.-L."/>
            <person name="Han J."/>
            <person name="Detter J.C."/>
            <person name="Han C."/>
            <person name="Tapia R."/>
            <person name="Chen A."/>
            <person name="Kyrpides N."/>
            <person name="Mavromatis K."/>
            <person name="Markowitz V."/>
            <person name="Szeto E."/>
            <person name="Ivanova N."/>
            <person name="Pagani I."/>
            <person name="Pati A."/>
            <person name="Goodwin L."/>
            <person name="Nordberg H.P."/>
            <person name="Cantor M.N."/>
            <person name="Hua S.X."/>
            <person name="Woyke T."/>
            <person name="Kerfeld C.A."/>
        </authorList>
    </citation>
    <scope>NUCLEOTIDE SEQUENCE [LARGE SCALE GENOMIC DNA]</scope>
    <source>
        <strain evidence="11">ATCC 27169 / PCC 6605</strain>
    </source>
</reference>
<evidence type="ECO:0000313" key="10">
    <source>
        <dbReference type="EMBL" id="AFY92146.1"/>
    </source>
</evidence>
<keyword evidence="11" id="KW-1185">Reference proteome</keyword>